<feature type="transmembrane region" description="Helical" evidence="1">
    <location>
        <begin position="229"/>
        <end position="247"/>
    </location>
</feature>
<dbReference type="RefSeq" id="WP_067628868.1">
    <property type="nucleotide sequence ID" value="NZ_JAAXPI010000002.1"/>
</dbReference>
<evidence type="ECO:0000313" key="2">
    <source>
        <dbReference type="EMBL" id="NKZ02835.1"/>
    </source>
</evidence>
<feature type="transmembrane region" description="Helical" evidence="1">
    <location>
        <begin position="165"/>
        <end position="185"/>
    </location>
</feature>
<proteinExistence type="predicted"/>
<feature type="transmembrane region" description="Helical" evidence="1">
    <location>
        <begin position="290"/>
        <end position="308"/>
    </location>
</feature>
<feature type="transmembrane region" description="Helical" evidence="1">
    <location>
        <begin position="80"/>
        <end position="96"/>
    </location>
</feature>
<organism evidence="2 3">
    <name type="scientific">Actinomadura latina</name>
    <dbReference type="NCBI Taxonomy" id="163603"/>
    <lineage>
        <taxon>Bacteria</taxon>
        <taxon>Bacillati</taxon>
        <taxon>Actinomycetota</taxon>
        <taxon>Actinomycetes</taxon>
        <taxon>Streptosporangiales</taxon>
        <taxon>Thermomonosporaceae</taxon>
        <taxon>Actinomadura</taxon>
    </lineage>
</organism>
<gene>
    <name evidence="2" type="ORF">HGB48_03570</name>
</gene>
<reference evidence="2 3" key="1">
    <citation type="submission" date="2020-04" db="EMBL/GenBank/DDBJ databases">
        <title>MicrobeNet Type strains.</title>
        <authorList>
            <person name="Nicholson A.C."/>
        </authorList>
    </citation>
    <scope>NUCLEOTIDE SEQUENCE [LARGE SCALE GENOMIC DNA]</scope>
    <source>
        <strain evidence="2 3">ATCC BAA-277</strain>
    </source>
</reference>
<protein>
    <submittedName>
        <fullName evidence="2">Uncharacterized protein</fullName>
    </submittedName>
</protein>
<sequence>MFTSLHALAALSTGIYFSGLTYFKLAAAEMRPLRGDRPLLLTRELLGSRTWLAGASVLGVGAAVQVAALTRLSLFQAQPMFLAGLAILLVLAIPVLRERLTPREWGCVALLAIATALFAHAASAAPAVQAVQAVQGVSVGHAASAGLTGSSVTGAAAIAAQPDRALVVAVALPSLLVPCIGFLTVDLAREGAHARPLTGVALAVNAGLLTGTAEMMLTGAAGLGASPRALLTAPYLYAFAVAAPLALGQLQIALQRSRLAIVGLVATATAKTYLLIVATTLYGERRPDDGGQTVLALALSVLAVAAVPHHERRAARARLQRVP</sequence>
<dbReference type="EMBL" id="JAAXPI010000002">
    <property type="protein sequence ID" value="NKZ02835.1"/>
    <property type="molecule type" value="Genomic_DNA"/>
</dbReference>
<accession>A0A846YVY5</accession>
<feature type="transmembrane region" description="Helical" evidence="1">
    <location>
        <begin position="259"/>
        <end position="278"/>
    </location>
</feature>
<evidence type="ECO:0000256" key="1">
    <source>
        <dbReference type="SAM" id="Phobius"/>
    </source>
</evidence>
<dbReference type="Proteomes" id="UP000579250">
    <property type="component" value="Unassembled WGS sequence"/>
</dbReference>
<dbReference type="AlphaFoldDB" id="A0A846YVY5"/>
<feature type="transmembrane region" description="Helical" evidence="1">
    <location>
        <begin position="108"/>
        <end position="128"/>
    </location>
</feature>
<comment type="caution">
    <text evidence="2">The sequence shown here is derived from an EMBL/GenBank/DDBJ whole genome shotgun (WGS) entry which is preliminary data.</text>
</comment>
<evidence type="ECO:0000313" key="3">
    <source>
        <dbReference type="Proteomes" id="UP000579250"/>
    </source>
</evidence>
<feature type="transmembrane region" description="Helical" evidence="1">
    <location>
        <begin position="6"/>
        <end position="25"/>
    </location>
</feature>
<name>A0A846YVY5_9ACTN</name>
<keyword evidence="1" id="KW-0812">Transmembrane</keyword>
<keyword evidence="1" id="KW-1133">Transmembrane helix</keyword>
<feature type="transmembrane region" description="Helical" evidence="1">
    <location>
        <begin position="46"/>
        <end position="68"/>
    </location>
</feature>
<keyword evidence="1" id="KW-0472">Membrane</keyword>
<keyword evidence="3" id="KW-1185">Reference proteome</keyword>